<name>A0A0P0YQM8_9ENTR</name>
<evidence type="ECO:0000313" key="2">
    <source>
        <dbReference type="EMBL" id="BAT23504.1"/>
    </source>
</evidence>
<protein>
    <submittedName>
        <fullName evidence="2">Glycosyl transferase</fullName>
    </submittedName>
</protein>
<feature type="domain" description="Glycosyl transferase family 1" evidence="1">
    <location>
        <begin position="164"/>
        <end position="315"/>
    </location>
</feature>
<dbReference type="PANTHER" id="PTHR12526:SF630">
    <property type="entry name" value="GLYCOSYLTRANSFERASE"/>
    <property type="match status" value="1"/>
</dbReference>
<proteinExistence type="predicted"/>
<reference evidence="2" key="1">
    <citation type="submission" date="2014-04" db="EMBL/GenBank/DDBJ databases">
        <authorList>
            <person name="Harrison E."/>
        </authorList>
    </citation>
    <scope>NUCLEOTIDE SEQUENCE</scope>
    <source>
        <strain evidence="2">6613</strain>
    </source>
</reference>
<dbReference type="GO" id="GO:1901135">
    <property type="term" value="P:carbohydrate derivative metabolic process"/>
    <property type="evidence" value="ECO:0007669"/>
    <property type="project" value="UniProtKB-ARBA"/>
</dbReference>
<dbReference type="Gene3D" id="3.40.50.2000">
    <property type="entry name" value="Glycogen Phosphorylase B"/>
    <property type="match status" value="2"/>
</dbReference>
<dbReference type="SUPFAM" id="SSF53756">
    <property type="entry name" value="UDP-Glycosyltransferase/glycogen phosphorylase"/>
    <property type="match status" value="1"/>
</dbReference>
<dbReference type="GO" id="GO:0016757">
    <property type="term" value="F:glycosyltransferase activity"/>
    <property type="evidence" value="ECO:0007669"/>
    <property type="project" value="InterPro"/>
</dbReference>
<dbReference type="CDD" id="cd03820">
    <property type="entry name" value="GT4_AmsD-like"/>
    <property type="match status" value="1"/>
</dbReference>
<dbReference type="EMBL" id="AB924565">
    <property type="protein sequence ID" value="BAT23504.1"/>
    <property type="molecule type" value="Genomic_DNA"/>
</dbReference>
<dbReference type="Pfam" id="PF00534">
    <property type="entry name" value="Glycos_transf_1"/>
    <property type="match status" value="1"/>
</dbReference>
<dbReference type="InterPro" id="IPR001296">
    <property type="entry name" value="Glyco_trans_1"/>
</dbReference>
<sequence length="346" mass="39707">MKQRILIIIENAFSFAGTENVCNFMTDCYGPDNEVIILSLKGKGDTFYKFEHVKRIISLEDIGASTYSIIKHVQNINPDYVFVISMGKLSVLYAFLSFFSFKSLNNTFACEHVSYSSFPWYVKLLKIFTLRFYKKVIVLTERDSKKLTSLAIKNLKISNPVHMKNIVRTEKPKIVLAIGRLEHQKGIDRLISIWSLFYKKHPDWILNIAGTGSCEHQLIDQVKKENLEGSIFFLGKVKNVDELYNNAGIYAMTSRYEGLPMVLLEAKSWSLPVVAFDCPTGPREIINHGEDGFLIEDGDIDVFVEKLCLLAEEDDIYFKFCSNIKNTSNPFSVEKIKEQWKMLISE</sequence>
<evidence type="ECO:0000259" key="1">
    <source>
        <dbReference type="Pfam" id="PF00534"/>
    </source>
</evidence>
<dbReference type="AlphaFoldDB" id="A0A0P0YQM8"/>
<accession>A0A0P0YQM8</accession>
<reference evidence="2" key="2">
    <citation type="journal article" date="2015" name="Sci. Rep.">
        <title>Genetic analysis of capsular polysaccharide synthesis gene clusters in 79 capsular types of Klebsiella spp.</title>
        <authorList>
            <person name="Pan Y.J."/>
            <person name="Lin T.L."/>
            <person name="Chen C.T."/>
            <person name="Chen Y.Y."/>
            <person name="Hsieh P.F."/>
            <person name="Hsu C.R."/>
            <person name="Wu M.C."/>
            <person name="Wang J.T."/>
        </authorList>
    </citation>
    <scope>NUCLEOTIDE SEQUENCE</scope>
    <source>
        <strain evidence="2">6613</strain>
    </source>
</reference>
<dbReference type="PANTHER" id="PTHR12526">
    <property type="entry name" value="GLYCOSYLTRANSFERASE"/>
    <property type="match status" value="1"/>
</dbReference>
<keyword evidence="2" id="KW-0808">Transferase</keyword>
<organism evidence="2">
    <name type="scientific">Klebsiella sp. 6613</name>
    <dbReference type="NCBI Taxonomy" id="97472"/>
    <lineage>
        <taxon>Bacteria</taxon>
        <taxon>Pseudomonadati</taxon>
        <taxon>Pseudomonadota</taxon>
        <taxon>Gammaproteobacteria</taxon>
        <taxon>Enterobacterales</taxon>
        <taxon>Enterobacteriaceae</taxon>
        <taxon>Klebsiella/Raoultella group</taxon>
        <taxon>Klebsiella</taxon>
    </lineage>
</organism>
<gene>
    <name evidence="2" type="primary">wckR</name>
</gene>